<dbReference type="InterPro" id="IPR016047">
    <property type="entry name" value="M23ase_b-sheet_dom"/>
</dbReference>
<dbReference type="InterPro" id="IPR011055">
    <property type="entry name" value="Dup_hybrid_motif"/>
</dbReference>
<name>A0A1Q2L4K5_9BACL</name>
<reference evidence="3 4" key="1">
    <citation type="submission" date="2017-02" db="EMBL/GenBank/DDBJ databases">
        <title>The complete genomic sequence of a novel cold adapted crude oil-degrading bacterium Planococcus qaidamina Y42.</title>
        <authorList>
            <person name="Yang R."/>
        </authorList>
    </citation>
    <scope>NUCLEOTIDE SEQUENCE [LARGE SCALE GENOMIC DNA]</scope>
    <source>
        <strain evidence="3 4">Y42</strain>
        <plasmid evidence="3 4">unnamed1</plasmid>
    </source>
</reference>
<dbReference type="Proteomes" id="UP000188184">
    <property type="component" value="Plasmid unnamed1"/>
</dbReference>
<dbReference type="Gene3D" id="2.70.70.10">
    <property type="entry name" value="Glucose Permease (Domain IIA)"/>
    <property type="match status" value="1"/>
</dbReference>
<evidence type="ECO:0000313" key="3">
    <source>
        <dbReference type="EMBL" id="AQQ55356.1"/>
    </source>
</evidence>
<proteinExistence type="predicted"/>
<evidence type="ECO:0000313" key="4">
    <source>
        <dbReference type="Proteomes" id="UP000188184"/>
    </source>
</evidence>
<organism evidence="3 4">
    <name type="scientific">Planococcus lenghuensis</name>
    <dbReference type="NCBI Taxonomy" id="2213202"/>
    <lineage>
        <taxon>Bacteria</taxon>
        <taxon>Bacillati</taxon>
        <taxon>Bacillota</taxon>
        <taxon>Bacilli</taxon>
        <taxon>Bacillales</taxon>
        <taxon>Caryophanaceae</taxon>
        <taxon>Planococcus</taxon>
    </lineage>
</organism>
<dbReference type="AlphaFoldDB" id="A0A1Q2L4K5"/>
<keyword evidence="3" id="KW-0614">Plasmid</keyword>
<dbReference type="CDD" id="cd12797">
    <property type="entry name" value="M23_peptidase"/>
    <property type="match status" value="1"/>
</dbReference>
<dbReference type="EMBL" id="CP019641">
    <property type="protein sequence ID" value="AQQ55356.1"/>
    <property type="molecule type" value="Genomic_DNA"/>
</dbReference>
<dbReference type="RefSeq" id="WP_077591216.1">
    <property type="nucleotide sequence ID" value="NZ_CP019641.1"/>
</dbReference>
<keyword evidence="1" id="KW-0732">Signal</keyword>
<feature type="domain" description="M23ase beta-sheet core" evidence="2">
    <location>
        <begin position="199"/>
        <end position="295"/>
    </location>
</feature>
<dbReference type="PANTHER" id="PTHR21666:SF289">
    <property type="entry name" value="L-ALA--D-GLU ENDOPEPTIDASE"/>
    <property type="match status" value="1"/>
</dbReference>
<dbReference type="GO" id="GO:0004222">
    <property type="term" value="F:metalloendopeptidase activity"/>
    <property type="evidence" value="ECO:0007669"/>
    <property type="project" value="TreeGrafter"/>
</dbReference>
<dbReference type="KEGG" id="pmar:B0X71_19480"/>
<dbReference type="Pfam" id="PF01551">
    <property type="entry name" value="Peptidase_M23"/>
    <property type="match status" value="1"/>
</dbReference>
<dbReference type="PANTHER" id="PTHR21666">
    <property type="entry name" value="PEPTIDASE-RELATED"/>
    <property type="match status" value="1"/>
</dbReference>
<sequence>MAVILRMVLIAFVAVTGMVMNQDLTTRAQTLHYLKEDLEIAVHDAALEVDASEFSNQRIVFDQARAMTTLRTSFEANSRLSSTEYEIVDVQFFDHSTVPAFPVTYTAAGTTFDDVFTGPTVVALIKTSSNAYFTDNSANSYTQVASYSYRENTRAAPIIPGEIIGTPNSQGFVWPVPYTTNVTSPFGYRTHPITGDYTLHTGTDITAAGAENTPIVAAKSGTVIFTGALGSYGNLVVIDHGSGIETRYAHLNAIQTAVGASVSAGQVIGLMGNTGGSTGAHLHFEIRYGGTPYDPMQFY</sequence>
<dbReference type="SUPFAM" id="SSF51261">
    <property type="entry name" value="Duplicated hybrid motif"/>
    <property type="match status" value="1"/>
</dbReference>
<keyword evidence="4" id="KW-1185">Reference proteome</keyword>
<dbReference type="InterPro" id="IPR050570">
    <property type="entry name" value="Cell_wall_metabolism_enzyme"/>
</dbReference>
<accession>A0A1Q2L4K5</accession>
<dbReference type="OrthoDB" id="9813368at2"/>
<evidence type="ECO:0000256" key="1">
    <source>
        <dbReference type="ARBA" id="ARBA00022729"/>
    </source>
</evidence>
<evidence type="ECO:0000259" key="2">
    <source>
        <dbReference type="Pfam" id="PF01551"/>
    </source>
</evidence>
<protein>
    <recommendedName>
        <fullName evidence="2">M23ase beta-sheet core domain-containing protein</fullName>
    </recommendedName>
</protein>
<gene>
    <name evidence="3" type="ORF">B0X71_19480</name>
</gene>
<geneLocation type="plasmid" evidence="3 4">
    <name>unnamed1</name>
</geneLocation>